<accession>A0A1I3L7A9</accession>
<dbReference type="Proteomes" id="UP000243887">
    <property type="component" value="Unassembled WGS sequence"/>
</dbReference>
<sequence length="181" mass="19116">MILRPFQFRLSLLLFLCGTYFLIAQTGSRSVSFNLSEVALLDVEPAASYINLAMNIPTEAGKAVSMPEVNVTKWLNYTSAIRTGAPKRSVSAQVDQLIEGVTLKLQTGTASGSGGGLLGTSAGNVVLTTSPAVIIIGIGGAYTGIGINNGHLLSFSLEVNDYKKLVQTTDKIITITYTISN</sequence>
<proteinExistence type="predicted"/>
<protein>
    <submittedName>
        <fullName evidence="1">Uncharacterized protein</fullName>
    </submittedName>
</protein>
<name>A0A1I3L7A9_9FLAO</name>
<reference evidence="2" key="1">
    <citation type="submission" date="2016-10" db="EMBL/GenBank/DDBJ databases">
        <authorList>
            <person name="Varghese N."/>
            <person name="Submissions S."/>
        </authorList>
    </citation>
    <scope>NUCLEOTIDE SEQUENCE [LARGE SCALE GENOMIC DNA]</scope>
    <source>
        <strain evidence="2">DSM 26542</strain>
    </source>
</reference>
<dbReference type="STRING" id="1150112.SAMN04487893_101208"/>
<organism evidence="1 2">
    <name type="scientific">Myroides guanonis</name>
    <dbReference type="NCBI Taxonomy" id="1150112"/>
    <lineage>
        <taxon>Bacteria</taxon>
        <taxon>Pseudomonadati</taxon>
        <taxon>Bacteroidota</taxon>
        <taxon>Flavobacteriia</taxon>
        <taxon>Flavobacteriales</taxon>
        <taxon>Flavobacteriaceae</taxon>
        <taxon>Myroides</taxon>
    </lineage>
</organism>
<evidence type="ECO:0000313" key="2">
    <source>
        <dbReference type="Proteomes" id="UP000243887"/>
    </source>
</evidence>
<gene>
    <name evidence="1" type="ORF">SAMN04487893_101208</name>
</gene>
<dbReference type="AlphaFoldDB" id="A0A1I3L7A9"/>
<keyword evidence="2" id="KW-1185">Reference proteome</keyword>
<dbReference type="EMBL" id="FORU01000001">
    <property type="protein sequence ID" value="SFI80634.1"/>
    <property type="molecule type" value="Genomic_DNA"/>
</dbReference>
<dbReference type="RefSeq" id="WP_090677592.1">
    <property type="nucleotide sequence ID" value="NZ_FORU01000001.1"/>
</dbReference>
<evidence type="ECO:0000313" key="1">
    <source>
        <dbReference type="EMBL" id="SFI80634.1"/>
    </source>
</evidence>
<dbReference type="OrthoDB" id="1252916at2"/>